<name>A0AAN9Q8N2_PHACN</name>
<evidence type="ECO:0000313" key="2">
    <source>
        <dbReference type="Proteomes" id="UP001374584"/>
    </source>
</evidence>
<keyword evidence="2" id="KW-1185">Reference proteome</keyword>
<dbReference type="EMBL" id="JAYMYR010000106">
    <property type="protein sequence ID" value="KAK7325684.1"/>
    <property type="molecule type" value="Genomic_DNA"/>
</dbReference>
<comment type="caution">
    <text evidence="1">The sequence shown here is derived from an EMBL/GenBank/DDBJ whole genome shotgun (WGS) entry which is preliminary data.</text>
</comment>
<gene>
    <name evidence="1" type="ORF">VNO80_33950</name>
</gene>
<sequence length="244" mass="27455">MPLSSCSSERVSKQPSTVAVVELNKRELIKARILEEDQGGKIPGWDKYGLCLCKRKRRNSGVVVVSLRTGIRGFVGLPTFFFARNDLPSWNSSPPTPEARMAYYRSVRSCPLGTWIPNLEDPEPIRFSQTRVESFIFFIRLPSRSRSGSALGQRASLRNLFLLSFRGHEMNPEVTLSLASLSAPQLYSLRGKRRLSNSQQVKAFFGWGPRVPPPTTQFLSSELHYGDRLLSAMALHLVGKSERK</sequence>
<organism evidence="1 2">
    <name type="scientific">Phaseolus coccineus</name>
    <name type="common">Scarlet runner bean</name>
    <name type="synonym">Phaseolus multiflorus</name>
    <dbReference type="NCBI Taxonomy" id="3886"/>
    <lineage>
        <taxon>Eukaryota</taxon>
        <taxon>Viridiplantae</taxon>
        <taxon>Streptophyta</taxon>
        <taxon>Embryophyta</taxon>
        <taxon>Tracheophyta</taxon>
        <taxon>Spermatophyta</taxon>
        <taxon>Magnoliopsida</taxon>
        <taxon>eudicotyledons</taxon>
        <taxon>Gunneridae</taxon>
        <taxon>Pentapetalae</taxon>
        <taxon>rosids</taxon>
        <taxon>fabids</taxon>
        <taxon>Fabales</taxon>
        <taxon>Fabaceae</taxon>
        <taxon>Papilionoideae</taxon>
        <taxon>50 kb inversion clade</taxon>
        <taxon>NPAAA clade</taxon>
        <taxon>indigoferoid/millettioid clade</taxon>
        <taxon>Phaseoleae</taxon>
        <taxon>Phaseolus</taxon>
    </lineage>
</organism>
<evidence type="ECO:0000313" key="1">
    <source>
        <dbReference type="EMBL" id="KAK7325684.1"/>
    </source>
</evidence>
<dbReference type="AlphaFoldDB" id="A0AAN9Q8N2"/>
<reference evidence="1 2" key="1">
    <citation type="submission" date="2024-01" db="EMBL/GenBank/DDBJ databases">
        <title>The genomes of 5 underutilized Papilionoideae crops provide insights into root nodulation and disease resistanc.</title>
        <authorList>
            <person name="Jiang F."/>
        </authorList>
    </citation>
    <scope>NUCLEOTIDE SEQUENCE [LARGE SCALE GENOMIC DNA]</scope>
    <source>
        <strain evidence="1">JINMINGXINNONG_FW02</strain>
        <tissue evidence="1">Leaves</tissue>
    </source>
</reference>
<dbReference type="Proteomes" id="UP001374584">
    <property type="component" value="Unassembled WGS sequence"/>
</dbReference>
<protein>
    <submittedName>
        <fullName evidence="1">Uncharacterized protein</fullName>
    </submittedName>
</protein>
<proteinExistence type="predicted"/>
<accession>A0AAN9Q8N2</accession>